<reference evidence="12" key="2">
    <citation type="journal article" date="2014" name="Mol. Biochem. Parasitol.">
        <title>Capturing the variant surface glycoprotein repertoire (the VSGnome) of Trypanosoma brucei Lister 427.</title>
        <authorList>
            <person name="Cross G.A."/>
            <person name="Kim H.S."/>
            <person name="Wickstead B."/>
        </authorList>
    </citation>
    <scope>NUCLEOTIDE SEQUENCE</scope>
    <source>
        <strain evidence="12">Lister 427</strain>
    </source>
</reference>
<comment type="function">
    <text evidence="1">VSG forms a coat on the surface of the parasite. The trypanosome evades the immune response of the host by expressing a series of antigenically distinct VSGs from an estimated 1000 VSG genes.</text>
</comment>
<dbReference type="InterPro" id="IPR019609">
    <property type="entry name" value="Variant_surf_glycoprt_trypan_C"/>
</dbReference>
<accession>M4SW08</accession>
<evidence type="ECO:0000259" key="11">
    <source>
        <dbReference type="Pfam" id="PF13206"/>
    </source>
</evidence>
<evidence type="ECO:0000256" key="2">
    <source>
        <dbReference type="ARBA" id="ARBA00004609"/>
    </source>
</evidence>
<evidence type="ECO:0000256" key="5">
    <source>
        <dbReference type="ARBA" id="ARBA00022729"/>
    </source>
</evidence>
<comment type="subcellular location">
    <subcellularLocation>
        <location evidence="2">Cell membrane</location>
        <topology evidence="2">Lipid-anchor</topology>
        <topology evidence="2">GPI-anchor</topology>
    </subcellularLocation>
</comment>
<evidence type="ECO:0000256" key="4">
    <source>
        <dbReference type="ARBA" id="ARBA00022622"/>
    </source>
</evidence>
<keyword evidence="6" id="KW-0472">Membrane</keyword>
<evidence type="ECO:0000256" key="8">
    <source>
        <dbReference type="ARBA" id="ARBA00023288"/>
    </source>
</evidence>
<dbReference type="Pfam" id="PF13206">
    <property type="entry name" value="VSG_B"/>
    <property type="match status" value="1"/>
</dbReference>
<keyword evidence="7" id="KW-0325">Glycoprotein</keyword>
<organism evidence="12">
    <name type="scientific">Trypanosoma brucei</name>
    <dbReference type="NCBI Taxonomy" id="5691"/>
    <lineage>
        <taxon>Eukaryota</taxon>
        <taxon>Discoba</taxon>
        <taxon>Euglenozoa</taxon>
        <taxon>Kinetoplastea</taxon>
        <taxon>Metakinetoplastina</taxon>
        <taxon>Trypanosomatida</taxon>
        <taxon>Trypanosomatidae</taxon>
        <taxon>Trypanosoma</taxon>
    </lineage>
</organism>
<dbReference type="GO" id="GO:0098552">
    <property type="term" value="C:side of membrane"/>
    <property type="evidence" value="ECO:0007669"/>
    <property type="project" value="UniProtKB-KW"/>
</dbReference>
<evidence type="ECO:0000256" key="1">
    <source>
        <dbReference type="ARBA" id="ARBA00002523"/>
    </source>
</evidence>
<evidence type="ECO:0000256" key="6">
    <source>
        <dbReference type="ARBA" id="ARBA00023136"/>
    </source>
</evidence>
<dbReference type="VEuPathDB" id="TriTrypDB:Tb1125.11.18380"/>
<keyword evidence="9" id="KW-0175">Coiled coil</keyword>
<name>M4SW08_9TRYP</name>
<feature type="coiled-coil region" evidence="9">
    <location>
        <begin position="84"/>
        <end position="111"/>
    </location>
</feature>
<feature type="domain" description="Trypanosome variant surface glycoprotein B-type N-terminal" evidence="11">
    <location>
        <begin position="2"/>
        <end position="106"/>
    </location>
</feature>
<reference evidence="12" key="1">
    <citation type="submission" date="2013-02" db="EMBL/GenBank/DDBJ databases">
        <authorList>
            <person name="Cross G.A.M."/>
            <person name="Kim H.-S."/>
            <person name="Wickstead B."/>
        </authorList>
    </citation>
    <scope>NUCLEOTIDE SEQUENCE</scope>
    <source>
        <strain evidence="12">Lister 427</strain>
    </source>
</reference>
<dbReference type="VEuPathDB" id="TriTrypDB:Tb427_000047100"/>
<feature type="domain" description="Trypanosome variant surface glycoprotein C-terminal" evidence="10">
    <location>
        <begin position="142"/>
        <end position="254"/>
    </location>
</feature>
<dbReference type="AlphaFoldDB" id="M4SW08"/>
<keyword evidence="4" id="KW-0336">GPI-anchor</keyword>
<keyword evidence="3" id="KW-1003">Cell membrane</keyword>
<keyword evidence="5" id="KW-0732">Signal</keyword>
<proteinExistence type="predicted"/>
<dbReference type="EMBL" id="KC611501">
    <property type="protein sequence ID" value="AGH58932.1"/>
    <property type="molecule type" value="Genomic_DNA"/>
</dbReference>
<dbReference type="GO" id="GO:0005886">
    <property type="term" value="C:plasma membrane"/>
    <property type="evidence" value="ECO:0007669"/>
    <property type="project" value="UniProtKB-SubCell"/>
</dbReference>
<evidence type="ECO:0000256" key="3">
    <source>
        <dbReference type="ARBA" id="ARBA00022475"/>
    </source>
</evidence>
<sequence>AKCPQPTTLRATQRTLTAALTAVTAAIGNPQFSGNSNTGTYVIGNGPGADCSGANSASACVDYTAIMKTGDIANVAWAGNLKAAATKLDEAKNLQTELQSLRTAINRNENLAWKIRDTADIVAAVPQQTTPTQQRKITEIDCEKNKENKTCTENNNCKWDSSTEKTGNHCKPTDVEAQTKTAGGEAEKDKCSAAQNAEDCAKVKGDIPTGKKAVCGWIDYVEGTGPVTPGCRSSSFLLSKQFALRVDSSFVALLF</sequence>
<dbReference type="InterPro" id="IPR025932">
    <property type="entry name" value="Trypano_VSG_B_N_dom"/>
</dbReference>
<protein>
    <submittedName>
        <fullName evidence="12">Variant surface glycoprotein 2204</fullName>
    </submittedName>
</protein>
<evidence type="ECO:0000259" key="10">
    <source>
        <dbReference type="Pfam" id="PF10659"/>
    </source>
</evidence>
<evidence type="ECO:0000256" key="9">
    <source>
        <dbReference type="SAM" id="Coils"/>
    </source>
</evidence>
<keyword evidence="8" id="KW-0449">Lipoprotein</keyword>
<evidence type="ECO:0000256" key="7">
    <source>
        <dbReference type="ARBA" id="ARBA00023180"/>
    </source>
</evidence>
<dbReference type="VEuPathDB" id="TriTrypDB:Tb11.v5.0120"/>
<feature type="non-terminal residue" evidence="12">
    <location>
        <position position="1"/>
    </location>
</feature>
<evidence type="ECO:0000313" key="12">
    <source>
        <dbReference type="EMBL" id="AGH58932.1"/>
    </source>
</evidence>
<dbReference type="Pfam" id="PF10659">
    <property type="entry name" value="Trypan_glycop_C"/>
    <property type="match status" value="1"/>
</dbReference>